<feature type="non-terminal residue" evidence="1">
    <location>
        <position position="305"/>
    </location>
</feature>
<accession>X1A6Z3</accession>
<protein>
    <submittedName>
        <fullName evidence="1">Uncharacterized protein</fullName>
    </submittedName>
</protein>
<comment type="caution">
    <text evidence="1">The sequence shown here is derived from an EMBL/GenBank/DDBJ whole genome shotgun (WGS) entry which is preliminary data.</text>
</comment>
<dbReference type="AlphaFoldDB" id="X1A6Z3"/>
<evidence type="ECO:0000313" key="1">
    <source>
        <dbReference type="EMBL" id="GAG77494.1"/>
    </source>
</evidence>
<dbReference type="EMBL" id="BART01016099">
    <property type="protein sequence ID" value="GAG77494.1"/>
    <property type="molecule type" value="Genomic_DNA"/>
</dbReference>
<feature type="non-terminal residue" evidence="1">
    <location>
        <position position="1"/>
    </location>
</feature>
<reference evidence="1" key="1">
    <citation type="journal article" date="2014" name="Front. Microbiol.">
        <title>High frequency of phylogenetically diverse reductive dehalogenase-homologous genes in deep subseafloor sedimentary metagenomes.</title>
        <authorList>
            <person name="Kawai M."/>
            <person name="Futagami T."/>
            <person name="Toyoda A."/>
            <person name="Takaki Y."/>
            <person name="Nishi S."/>
            <person name="Hori S."/>
            <person name="Arai W."/>
            <person name="Tsubouchi T."/>
            <person name="Morono Y."/>
            <person name="Uchiyama I."/>
            <person name="Ito T."/>
            <person name="Fujiyama A."/>
            <person name="Inagaki F."/>
            <person name="Takami H."/>
        </authorList>
    </citation>
    <scope>NUCLEOTIDE SEQUENCE</scope>
    <source>
        <strain evidence="1">Expedition CK06-06</strain>
    </source>
</reference>
<sequence length="305" mass="32929">NKVPRDLTEVGAQDKQFRSSVQLFGRVVNTDKAFSNIGNEQYFPGRKSFTVNQIEDLFDAFDVLQLKNSSGDIIPVTSPKSPYYAFFRSESNPFIAEFVTSQTTADQFGVVNLEYQNNGNTDYLRFENLNVLETKPTVSRLDIFWESSTTGLISVLNTAINAGSGGSAGVGNFTPALTEATSPGDVIVDNFFFTDLVGNPLSPNPTTVTLVRQYNNATGTDVTKFNLVDNGNGTYDITVQAGEYFYYGSNGTTYALEFNVDGGSPNFTRTISIGNVAPSITNTPTTIAATKGQVNILAPITGVNG</sequence>
<organism evidence="1">
    <name type="scientific">marine sediment metagenome</name>
    <dbReference type="NCBI Taxonomy" id="412755"/>
    <lineage>
        <taxon>unclassified sequences</taxon>
        <taxon>metagenomes</taxon>
        <taxon>ecological metagenomes</taxon>
    </lineage>
</organism>
<name>X1A6Z3_9ZZZZ</name>
<proteinExistence type="predicted"/>
<gene>
    <name evidence="1" type="ORF">S01H4_31067</name>
</gene>